<organism evidence="3 4">
    <name type="scientific">Nitrincola lacisaponensis</name>
    <dbReference type="NCBI Taxonomy" id="267850"/>
    <lineage>
        <taxon>Bacteria</taxon>
        <taxon>Pseudomonadati</taxon>
        <taxon>Pseudomonadota</taxon>
        <taxon>Gammaproteobacteria</taxon>
        <taxon>Oceanospirillales</taxon>
        <taxon>Oceanospirillaceae</taxon>
        <taxon>Nitrincola</taxon>
    </lineage>
</organism>
<reference evidence="3 4" key="1">
    <citation type="journal article" date="2005" name="Int. J. Syst. Evol. Microbiol.">
        <title>Nitrincola lacisaponensis gen. nov., sp. nov., a novel alkaliphilic bacterium isolated from an alkaline, saline lake.</title>
        <authorList>
            <person name="Dimitriu P.A."/>
            <person name="Shukla S.K."/>
            <person name="Conradt J."/>
            <person name="Marquez M.C."/>
            <person name="Ventosa A."/>
            <person name="Maglia A."/>
            <person name="Peyton B.M."/>
            <person name="Pinkart H.C."/>
            <person name="Mormile M.R."/>
        </authorList>
    </citation>
    <scope>NUCLEOTIDE SEQUENCE [LARGE SCALE GENOMIC DNA]</scope>
    <source>
        <strain evidence="3 4">4CA</strain>
    </source>
</reference>
<feature type="transmembrane region" description="Helical" evidence="1">
    <location>
        <begin position="48"/>
        <end position="73"/>
    </location>
</feature>
<evidence type="ECO:0000313" key="3">
    <source>
        <dbReference type="EMBL" id="KDE40836.1"/>
    </source>
</evidence>
<dbReference type="STRING" id="267850.ADINL_0485"/>
<dbReference type="Proteomes" id="UP000027318">
    <property type="component" value="Unassembled WGS sequence"/>
</dbReference>
<keyword evidence="1" id="KW-1133">Transmembrane helix</keyword>
<proteinExistence type="predicted"/>
<dbReference type="EMBL" id="JMSZ01000015">
    <property type="protein sequence ID" value="KDE40836.1"/>
    <property type="molecule type" value="Genomic_DNA"/>
</dbReference>
<dbReference type="InterPro" id="IPR007349">
    <property type="entry name" value="DUF418"/>
</dbReference>
<keyword evidence="4" id="KW-1185">Reference proteome</keyword>
<keyword evidence="1" id="KW-0812">Transmembrane</keyword>
<accession>A0A063Y7V2</accession>
<protein>
    <recommendedName>
        <fullName evidence="2">DUF418 domain-containing protein</fullName>
    </recommendedName>
</protein>
<feature type="transmembrane region" description="Helical" evidence="1">
    <location>
        <begin position="332"/>
        <end position="352"/>
    </location>
</feature>
<feature type="transmembrane region" description="Helical" evidence="1">
    <location>
        <begin position="307"/>
        <end position="326"/>
    </location>
</feature>
<feature type="transmembrane region" description="Helical" evidence="1">
    <location>
        <begin position="133"/>
        <end position="156"/>
    </location>
</feature>
<dbReference type="AlphaFoldDB" id="A0A063Y7V2"/>
<dbReference type="PANTHER" id="PTHR30590:SF2">
    <property type="entry name" value="INNER MEMBRANE PROTEIN"/>
    <property type="match status" value="1"/>
</dbReference>
<feature type="transmembrane region" description="Helical" evidence="1">
    <location>
        <begin position="12"/>
        <end position="36"/>
    </location>
</feature>
<dbReference type="PANTHER" id="PTHR30590">
    <property type="entry name" value="INNER MEMBRANE PROTEIN"/>
    <property type="match status" value="1"/>
</dbReference>
<feature type="domain" description="DUF418" evidence="2">
    <location>
        <begin position="215"/>
        <end position="371"/>
    </location>
</feature>
<feature type="transmembrane region" description="Helical" evidence="1">
    <location>
        <begin position="193"/>
        <end position="215"/>
    </location>
</feature>
<evidence type="ECO:0000313" key="4">
    <source>
        <dbReference type="Proteomes" id="UP000027318"/>
    </source>
</evidence>
<name>A0A063Y7V2_9GAMM</name>
<comment type="caution">
    <text evidence="3">The sequence shown here is derived from an EMBL/GenBank/DDBJ whole genome shotgun (WGS) entry which is preliminary data.</text>
</comment>
<feature type="transmembrane region" description="Helical" evidence="1">
    <location>
        <begin position="93"/>
        <end position="126"/>
    </location>
</feature>
<dbReference type="PATRIC" id="fig|267850.7.peg.478"/>
<keyword evidence="1" id="KW-0472">Membrane</keyword>
<dbReference type="InterPro" id="IPR052529">
    <property type="entry name" value="Bact_Transport_Assoc"/>
</dbReference>
<gene>
    <name evidence="3" type="ORF">ADINL_0485</name>
</gene>
<feature type="transmembrane region" description="Helical" evidence="1">
    <location>
        <begin position="262"/>
        <end position="287"/>
    </location>
</feature>
<sequence length="373" mass="40378">MDGQRNDEVDVIRMVALIGICIVNVPFMALPVEAVFMVPANAPDMLGAFIVEGLFQLKFFLLFSFIFGWGMAIQARTAERSGQAFSERYFRRLMGLALIGVGHAVLVFSGDILLLYALLGVLLWLLRGSSPRFLIYFAFSMIPVSLACLSVLAVVIDELLKSDMINIGVEGHHLAGSFVQATQGRLHEWPVTFLFLLFLQGPLALGAFSCGLAAAKTNFFVPGNDGFLALRSSLPLLLAIALPCNLLYAMTMSGVIPVTSEWLSFVGFIVIGLGAPALSAIYLYLIIIASRRFSFPLLLLMAGRNSLSTYILQGVTCGFVFSGYGLGLFNQYGLLALVPVSALIGILSMLLVGGYARLFGRGPLEPVLRKISD</sequence>
<evidence type="ECO:0000259" key="2">
    <source>
        <dbReference type="Pfam" id="PF04235"/>
    </source>
</evidence>
<feature type="transmembrane region" description="Helical" evidence="1">
    <location>
        <begin position="236"/>
        <end position="256"/>
    </location>
</feature>
<evidence type="ECO:0000256" key="1">
    <source>
        <dbReference type="SAM" id="Phobius"/>
    </source>
</evidence>
<dbReference type="Pfam" id="PF04235">
    <property type="entry name" value="DUF418"/>
    <property type="match status" value="1"/>
</dbReference>